<dbReference type="InterPro" id="IPR024079">
    <property type="entry name" value="MetalloPept_cat_dom_sf"/>
</dbReference>
<accession>A0A8C4N9N0</accession>
<feature type="binding site" evidence="14 16">
    <location>
        <position position="346"/>
    </location>
    <ligand>
        <name>Zn(2+)</name>
        <dbReference type="ChEBI" id="CHEBI:29105"/>
        <note>catalytic</note>
    </ligand>
</feature>
<dbReference type="FunFam" id="2.20.100.10:FF:000006">
    <property type="entry name" value="A disintegrin and metalloproteinase with thrombospondin motifs 1"/>
    <property type="match status" value="1"/>
</dbReference>
<feature type="disulfide bond" evidence="15">
    <location>
        <begin position="268"/>
        <end position="320"/>
    </location>
</feature>
<dbReference type="Pfam" id="PF19236">
    <property type="entry name" value="ADAMTS_CR_3"/>
    <property type="match status" value="1"/>
</dbReference>
<dbReference type="InterPro" id="IPR050439">
    <property type="entry name" value="ADAMTS_ADAMTS-like"/>
</dbReference>
<dbReference type="FunFam" id="3.40.390.10:FF:000001">
    <property type="entry name" value="A disintegrin and metalloproteinase with thrombospondin motifs 1"/>
    <property type="match status" value="1"/>
</dbReference>
<evidence type="ECO:0000256" key="1">
    <source>
        <dbReference type="ARBA" id="ARBA00004498"/>
    </source>
</evidence>
<keyword evidence="2" id="KW-0964">Secreted</keyword>
<dbReference type="GO" id="GO:0006508">
    <property type="term" value="P:proteolysis"/>
    <property type="evidence" value="ECO:0007669"/>
    <property type="project" value="UniProtKB-KW"/>
</dbReference>
<feature type="binding site" evidence="14 16">
    <location>
        <position position="340"/>
    </location>
    <ligand>
        <name>Zn(2+)</name>
        <dbReference type="ChEBI" id="CHEBI:29105"/>
        <note>catalytic</note>
    </ligand>
</feature>
<dbReference type="PANTHER" id="PTHR13723">
    <property type="entry name" value="ADAMTS A DISINTEGRIN AND METALLOPROTEASE WITH THROMBOSPONDIN MOTIFS PROTEASE"/>
    <property type="match status" value="1"/>
</dbReference>
<feature type="binding site" evidence="14">
    <location>
        <position position="286"/>
    </location>
    <ligand>
        <name>Ca(2+)</name>
        <dbReference type="ChEBI" id="CHEBI:29108"/>
        <label>1</label>
    </ligand>
</feature>
<feature type="disulfide bond" evidence="15">
    <location>
        <begin position="410"/>
        <end position="432"/>
    </location>
</feature>
<dbReference type="InterPro" id="IPR041645">
    <property type="entry name" value="ADAMTS_CR_2"/>
</dbReference>
<dbReference type="PROSITE" id="PS50215">
    <property type="entry name" value="ADAM_MEPRO"/>
    <property type="match status" value="1"/>
</dbReference>
<evidence type="ECO:0000256" key="17">
    <source>
        <dbReference type="SAM" id="MobiDB-lite"/>
    </source>
</evidence>
<keyword evidence="4" id="KW-0645">Protease</keyword>
<evidence type="ECO:0000256" key="5">
    <source>
        <dbReference type="ARBA" id="ARBA00022685"/>
    </source>
</evidence>
<evidence type="ECO:0000256" key="2">
    <source>
        <dbReference type="ARBA" id="ARBA00022525"/>
    </source>
</evidence>
<keyword evidence="12" id="KW-0325">Glycoprotein</keyword>
<dbReference type="GO" id="GO:0046872">
    <property type="term" value="F:metal ion binding"/>
    <property type="evidence" value="ECO:0007669"/>
    <property type="project" value="UniProtKB-KW"/>
</dbReference>
<protein>
    <submittedName>
        <fullName evidence="19">ADAM metallopeptidase with thrombospondin type 1 motif, 15a</fullName>
    </submittedName>
</protein>
<comment type="subcellular location">
    <subcellularLocation>
        <location evidence="1">Secreted</location>
        <location evidence="1">Extracellular space</location>
        <location evidence="1">Extracellular matrix</location>
    </subcellularLocation>
</comment>
<dbReference type="InterPro" id="IPR010294">
    <property type="entry name" value="ADAMTS_spacer1"/>
</dbReference>
<feature type="binding site" evidence="14">
    <location>
        <position position="279"/>
    </location>
    <ligand>
        <name>Ca(2+)</name>
        <dbReference type="ChEBI" id="CHEBI:29108"/>
        <label>1</label>
    </ligand>
</feature>
<keyword evidence="10" id="KW-0865">Zymogen</keyword>
<dbReference type="Pfam" id="PF00090">
    <property type="entry name" value="TSP_1"/>
    <property type="match status" value="1"/>
</dbReference>
<keyword evidence="8 14" id="KW-0862">Zinc</keyword>
<evidence type="ECO:0000313" key="19">
    <source>
        <dbReference type="Ensembl" id="ENSEBUP00000002854.1"/>
    </source>
</evidence>
<keyword evidence="5" id="KW-0165">Cleavage on pair of basic residues</keyword>
<dbReference type="InterPro" id="IPR000884">
    <property type="entry name" value="TSP1_rpt"/>
</dbReference>
<feature type="disulfide bond" evidence="15">
    <location>
        <begin position="488"/>
        <end position="526"/>
    </location>
</feature>
<feature type="disulfide bond" evidence="15">
    <location>
        <begin position="314"/>
        <end position="384"/>
    </location>
</feature>
<keyword evidence="7" id="KW-0378">Hydrolase</keyword>
<dbReference type="OMA" id="LARDRCN"/>
<feature type="binding site" evidence="14">
    <location>
        <position position="196"/>
    </location>
    <ligand>
        <name>Ca(2+)</name>
        <dbReference type="ChEBI" id="CHEBI:29108"/>
        <label>2</label>
    </ligand>
</feature>
<dbReference type="CDD" id="cd04273">
    <property type="entry name" value="ZnMc_ADAMTS_like"/>
    <property type="match status" value="1"/>
</dbReference>
<evidence type="ECO:0000256" key="16">
    <source>
        <dbReference type="PROSITE-ProRule" id="PRU00276"/>
    </source>
</evidence>
<feature type="disulfide bond" evidence="15">
    <location>
        <begin position="352"/>
        <end position="381"/>
    </location>
</feature>
<evidence type="ECO:0000256" key="10">
    <source>
        <dbReference type="ARBA" id="ARBA00023145"/>
    </source>
</evidence>
<dbReference type="Pfam" id="PF17771">
    <property type="entry name" value="ADAMTS_CR_2"/>
    <property type="match status" value="1"/>
</dbReference>
<dbReference type="Pfam" id="PF05986">
    <property type="entry name" value="ADAMTS_spacer1"/>
    <property type="match status" value="1"/>
</dbReference>
<feature type="binding site" evidence="14">
    <location>
        <position position="196"/>
    </location>
    <ligand>
        <name>Ca(2+)</name>
        <dbReference type="ChEBI" id="CHEBI:29108"/>
        <label>1</label>
    </ligand>
</feature>
<evidence type="ECO:0000256" key="8">
    <source>
        <dbReference type="ARBA" id="ARBA00022833"/>
    </source>
</evidence>
<dbReference type="FunFam" id="2.60.120.830:FF:000001">
    <property type="entry name" value="A disintegrin and metalloproteinase with thrombospondin motifs 1"/>
    <property type="match status" value="1"/>
</dbReference>
<dbReference type="Pfam" id="PF01421">
    <property type="entry name" value="Reprolysin"/>
    <property type="match status" value="1"/>
</dbReference>
<keyword evidence="6 14" id="KW-0479">Metal-binding</keyword>
<reference evidence="19" key="1">
    <citation type="submission" date="2025-08" db="UniProtKB">
        <authorList>
            <consortium name="Ensembl"/>
        </authorList>
    </citation>
    <scope>IDENTIFICATION</scope>
</reference>
<feature type="binding site" evidence="14">
    <location>
        <position position="387"/>
    </location>
    <ligand>
        <name>Ca(2+)</name>
        <dbReference type="ChEBI" id="CHEBI:29108"/>
        <label>1</label>
    </ligand>
</feature>
<feature type="disulfide bond" evidence="15">
    <location>
        <begin position="455"/>
        <end position="466"/>
    </location>
</feature>
<evidence type="ECO:0000256" key="15">
    <source>
        <dbReference type="PIRSR" id="PIRSR613273-3"/>
    </source>
</evidence>
<keyword evidence="11 15" id="KW-1015">Disulfide bond</keyword>
<dbReference type="InterPro" id="IPR036383">
    <property type="entry name" value="TSP1_rpt_sf"/>
</dbReference>
<feature type="disulfide bond" evidence="15">
    <location>
        <begin position="499"/>
        <end position="511"/>
    </location>
</feature>
<keyword evidence="14" id="KW-0106">Calcium</keyword>
<feature type="binding site" evidence="14">
    <location>
        <position position="279"/>
    </location>
    <ligand>
        <name>Ca(2+)</name>
        <dbReference type="ChEBI" id="CHEBI:29108"/>
        <label>2</label>
    </ligand>
</feature>
<dbReference type="Gene3D" id="3.40.390.10">
    <property type="entry name" value="Collagenase (Catalytic Domain)"/>
    <property type="match status" value="1"/>
</dbReference>
<feature type="domain" description="Peptidase M12B" evidence="18">
    <location>
        <begin position="193"/>
        <end position="382"/>
    </location>
</feature>
<evidence type="ECO:0000256" key="3">
    <source>
        <dbReference type="ARBA" id="ARBA00022530"/>
    </source>
</evidence>
<dbReference type="Ensembl" id="ENSEBUT00000003216.1">
    <property type="protein sequence ID" value="ENSEBUP00000002854.1"/>
    <property type="gene ID" value="ENSEBUG00000002103.1"/>
</dbReference>
<keyword evidence="3" id="KW-0272">Extracellular matrix</keyword>
<comment type="cofactor">
    <cofactor evidence="14">
        <name>Zn(2+)</name>
        <dbReference type="ChEBI" id="CHEBI:29105"/>
    </cofactor>
    <text evidence="14">Binds 1 zinc ion per subunit.</text>
</comment>
<dbReference type="SUPFAM" id="SSF55486">
    <property type="entry name" value="Metalloproteases ('zincins'), catalytic domain"/>
    <property type="match status" value="1"/>
</dbReference>
<dbReference type="PROSITE" id="PS50092">
    <property type="entry name" value="TSP1"/>
    <property type="match status" value="1"/>
</dbReference>
<feature type="binding site" evidence="14 16">
    <location>
        <position position="336"/>
    </location>
    <ligand>
        <name>Zn(2+)</name>
        <dbReference type="ChEBI" id="CHEBI:29105"/>
        <note>catalytic</note>
    </ligand>
</feature>
<dbReference type="SUPFAM" id="SSF82895">
    <property type="entry name" value="TSP-1 type 1 repeat"/>
    <property type="match status" value="1"/>
</dbReference>
<keyword evidence="20" id="KW-1185">Reference proteome</keyword>
<sequence>HPALPLPLPISTNIPSLLHSPLPPGREARPVSVSIGAFEQRFLLTLQPDDEFLAPGYSESRLGVPPDIRGYGLEPLRTCFYSGSVDGDRESTAALSICGGLMGSFWVNGQEYFISPRVQPKVKIPVVHDPRWVSEGRVVLEQHLLETRERRDSGIDPQPIEASRCGVNTSMDENIHRWTRPLRRVKRFASKARFVEILVVADESMVRHHGNDLEHYLLTLMGIAARLYRHPSLQNAVRLVVVRLLILGVKDKGPKVSSNAALTLRTFCSWQKRLNRAADKHVEHFDTAVLFTKKDLCGTHTCDTLGMADVGTMCDPRRSCSVIEDDGLPAAYTTAHELGHVFNMPHDNAGACRQAVGMVAETHMMSPTITRVDHDKPWSICSDCLLDPPAHLLALPTELPGTAYSATQQCELAFGRGSRPCPFTIPCARLWCTGHARGHLVCQTRHFPWADGTHCGRNRSCRAGQCVDKSLDGVWGKWGSYEQCSLSCGGGVQLARRLCDSPAPANGGSYCVGTRLKYRSCNLQACPSSNVGFREEQCAKFDGKHVHTNAIMPSAHWLPKYSGVAVTDQCKLICRANGTGYYFVLAPKVADGTRCSLDSSDVCVQGRCIPAGCDGRLRSRVRVDQCGVCGGEGATCRKVSRTFTKSQYGYNYVVTIPAGATKVDIRQRGYKGLNSDDNYLALRGSEGKYLLNGNYIVTTAARDVVLQGGGGGDRGGVLYYTGTATKKERLHGPGPLPGSVVVEVLSVGRMTPPRVRYSYYVSQSVDTSPKHKHREKKRKQENESTLRRLRRCWHGHQSGTSVVLGRWAGRSFH</sequence>
<evidence type="ECO:0000256" key="9">
    <source>
        <dbReference type="ARBA" id="ARBA00023049"/>
    </source>
</evidence>
<dbReference type="AlphaFoldDB" id="A0A8C4N9N0"/>
<dbReference type="Proteomes" id="UP000694388">
    <property type="component" value="Unplaced"/>
</dbReference>
<feature type="active site" evidence="13 16">
    <location>
        <position position="337"/>
    </location>
</feature>
<evidence type="ECO:0000256" key="12">
    <source>
        <dbReference type="ARBA" id="ARBA00023180"/>
    </source>
</evidence>
<dbReference type="InterPro" id="IPR006586">
    <property type="entry name" value="ADAM_Cys-rich"/>
</dbReference>
<evidence type="ECO:0000256" key="13">
    <source>
        <dbReference type="PIRSR" id="PIRSR613273-1"/>
    </source>
</evidence>
<feature type="region of interest" description="Disordered" evidence="17">
    <location>
        <begin position="763"/>
        <end position="786"/>
    </location>
</feature>
<dbReference type="Gene3D" id="2.20.100.10">
    <property type="entry name" value="Thrombospondin type-1 (TSP1) repeat"/>
    <property type="match status" value="1"/>
</dbReference>
<evidence type="ECO:0000256" key="11">
    <source>
        <dbReference type="ARBA" id="ARBA00023157"/>
    </source>
</evidence>
<evidence type="ECO:0000313" key="20">
    <source>
        <dbReference type="Proteomes" id="UP000694388"/>
    </source>
</evidence>
<dbReference type="SMART" id="SM00209">
    <property type="entry name" value="TSP1"/>
    <property type="match status" value="1"/>
</dbReference>
<feature type="disulfide bond" evidence="15">
    <location>
        <begin position="484"/>
        <end position="521"/>
    </location>
</feature>
<dbReference type="GO" id="GO:0031012">
    <property type="term" value="C:extracellular matrix"/>
    <property type="evidence" value="ECO:0007669"/>
    <property type="project" value="TreeGrafter"/>
</dbReference>
<reference evidence="19" key="2">
    <citation type="submission" date="2025-09" db="UniProtKB">
        <authorList>
            <consortium name="Ensembl"/>
        </authorList>
    </citation>
    <scope>IDENTIFICATION</scope>
</reference>
<feature type="binding site" evidence="14">
    <location>
        <position position="384"/>
    </location>
    <ligand>
        <name>Ca(2+)</name>
        <dbReference type="ChEBI" id="CHEBI:29108"/>
        <label>1</label>
    </ligand>
</feature>
<feature type="binding site" evidence="14">
    <location>
        <position position="387"/>
    </location>
    <ligand>
        <name>Ca(2+)</name>
        <dbReference type="ChEBI" id="CHEBI:29108"/>
        <label>2</label>
    </ligand>
</feature>
<evidence type="ECO:0000256" key="6">
    <source>
        <dbReference type="ARBA" id="ARBA00022723"/>
    </source>
</evidence>
<dbReference type="GO" id="GO:0004222">
    <property type="term" value="F:metalloendopeptidase activity"/>
    <property type="evidence" value="ECO:0007669"/>
    <property type="project" value="InterPro"/>
</dbReference>
<dbReference type="GeneTree" id="ENSGT00940000155801"/>
<dbReference type="Gene3D" id="3.40.1620.60">
    <property type="match status" value="1"/>
</dbReference>
<evidence type="ECO:0000259" key="18">
    <source>
        <dbReference type="PROSITE" id="PS50215"/>
    </source>
</evidence>
<evidence type="ECO:0000256" key="7">
    <source>
        <dbReference type="ARBA" id="ARBA00022801"/>
    </source>
</evidence>
<dbReference type="SMART" id="SM00608">
    <property type="entry name" value="ACR"/>
    <property type="match status" value="1"/>
</dbReference>
<dbReference type="PANTHER" id="PTHR13723:SF39">
    <property type="entry name" value="A DISINTEGRIN AND METALLOPROTEINASE WITH THROMBOSPONDIN MOTIFS 15"/>
    <property type="match status" value="1"/>
</dbReference>
<proteinExistence type="predicted"/>
<comment type="caution">
    <text evidence="16">Lacks conserved residue(s) required for the propagation of feature annotation.</text>
</comment>
<feature type="disulfide bond" evidence="15">
    <location>
        <begin position="297"/>
        <end position="302"/>
    </location>
</feature>
<feature type="disulfide bond" evidence="15">
    <location>
        <begin position="427"/>
        <end position="461"/>
    </location>
</feature>
<organism evidence="19 20">
    <name type="scientific">Eptatretus burgeri</name>
    <name type="common">Inshore hagfish</name>
    <dbReference type="NCBI Taxonomy" id="7764"/>
    <lineage>
        <taxon>Eukaryota</taxon>
        <taxon>Metazoa</taxon>
        <taxon>Chordata</taxon>
        <taxon>Craniata</taxon>
        <taxon>Vertebrata</taxon>
        <taxon>Cyclostomata</taxon>
        <taxon>Myxini</taxon>
        <taxon>Myxiniformes</taxon>
        <taxon>Myxinidae</taxon>
        <taxon>Eptatretinae</taxon>
        <taxon>Eptatretus</taxon>
    </lineage>
</organism>
<evidence type="ECO:0000256" key="14">
    <source>
        <dbReference type="PIRSR" id="PIRSR613273-2"/>
    </source>
</evidence>
<dbReference type="Gene3D" id="2.60.120.830">
    <property type="match status" value="1"/>
</dbReference>
<keyword evidence="9" id="KW-0482">Metalloprotease</keyword>
<dbReference type="PRINTS" id="PR01857">
    <property type="entry name" value="ADAMTSFAMILY"/>
</dbReference>
<dbReference type="InterPro" id="IPR045371">
    <property type="entry name" value="ADAMTS_CR_3"/>
</dbReference>
<dbReference type="InterPro" id="IPR013273">
    <property type="entry name" value="ADAMTS/ADAMTS-like"/>
</dbReference>
<name>A0A8C4N9N0_EPTBU</name>
<evidence type="ECO:0000256" key="4">
    <source>
        <dbReference type="ARBA" id="ARBA00022670"/>
    </source>
</evidence>
<dbReference type="InterPro" id="IPR001590">
    <property type="entry name" value="Peptidase_M12B"/>
</dbReference>
<dbReference type="GO" id="GO:0030198">
    <property type="term" value="P:extracellular matrix organization"/>
    <property type="evidence" value="ECO:0007669"/>
    <property type="project" value="InterPro"/>
</dbReference>
<feature type="disulfide bond" evidence="15">
    <location>
        <begin position="421"/>
        <end position="442"/>
    </location>
</feature>